<protein>
    <recommendedName>
        <fullName evidence="12">flavonoid 3',5'-hydroxylase</fullName>
        <ecNumber evidence="12">1.14.14.81</ecNumber>
    </recommendedName>
</protein>
<evidence type="ECO:0000256" key="2">
    <source>
        <dbReference type="ARBA" id="ARBA00004935"/>
    </source>
</evidence>
<evidence type="ECO:0000256" key="5">
    <source>
        <dbReference type="ARBA" id="ARBA00022723"/>
    </source>
</evidence>
<dbReference type="CDD" id="cd20657">
    <property type="entry name" value="CYP75"/>
    <property type="match status" value="1"/>
</dbReference>
<keyword evidence="5 13" id="KW-0479">Metal-binding</keyword>
<keyword evidence="16" id="KW-1185">Reference proteome</keyword>
<dbReference type="SUPFAM" id="SSF48264">
    <property type="entry name" value="Cytochrome P450"/>
    <property type="match status" value="1"/>
</dbReference>
<evidence type="ECO:0000256" key="12">
    <source>
        <dbReference type="ARBA" id="ARBA00066564"/>
    </source>
</evidence>
<dbReference type="Pfam" id="PF00067">
    <property type="entry name" value="p450"/>
    <property type="match status" value="1"/>
</dbReference>
<dbReference type="FunFam" id="1.10.630.10:FF:000111">
    <property type="entry name" value="Flavonoid 3',5'-hydroxylase 2"/>
    <property type="match status" value="1"/>
</dbReference>
<comment type="function">
    <text evidence="11">Catalyzes the 3'5'-hydroxylation of naringenin and eriodictyol to form 5,7,3,'4',5'-pentahydroxyflavanone and 3',5'-hydroxylation of dihydrokaempferol and dihydroquercetin to form dihydromyricetin.</text>
</comment>
<evidence type="ECO:0000256" key="11">
    <source>
        <dbReference type="ARBA" id="ARBA00058000"/>
    </source>
</evidence>
<dbReference type="EMBL" id="JAWXYG010000003">
    <property type="protein sequence ID" value="KAK4278861.1"/>
    <property type="molecule type" value="Genomic_DNA"/>
</dbReference>
<sequence>MASLSLFLLQDLAVSILIFFTTRFFFRSIVFKSRRKLPPGPTGWPLLGALPLLGSMPHVSLFNLAKKYGPVMYLKMGTNGMVVASTPDAARAFLKTLDINFSNRPPNAGSIILGYNADMVFADYGSRWKFERKISNLHMLGGKALDDWAHYRTIELGHMLRAMYDASKQRQPVNIPEMLTYAMANMVGQVILGKRVFETKGSESNEFKDMVVELMTSAGLFNIGDFIPFLRPLDLQGIESGMKNLHRKFDRLLTKMIEEHQATAHKRRGKHDFLDIVTQYSKENPEGETLTLTNIKALLLNLFTAGTDTSSSVIEWALAEMLQNPSIMKRAHDEMDRVIGRQRRLQESDIANLPYFQAICKETYRKHPSTPLNLPRVSSEACEVNGYYIPKGTRLSVNIWGIGRDPNVWEKPLEFNPDRFMSGRNAKIDPRGNDFELIPFGAGRRICAGTRMGIILVHYILGTLIHSFDWKLPHGVSELNMEESFGLALQKTVPLAALVSPRLSADAYIL</sequence>
<proteinExistence type="inferred from homology"/>
<comment type="caution">
    <text evidence="15">The sequence shown here is derived from an EMBL/GenBank/DDBJ whole genome shotgun (WGS) entry which is preliminary data.</text>
</comment>
<keyword evidence="7 14" id="KW-0560">Oxidoreductase</keyword>
<dbReference type="AlphaFoldDB" id="A0AAE1MXA7"/>
<dbReference type="InterPro" id="IPR036396">
    <property type="entry name" value="Cyt_P450_sf"/>
</dbReference>
<evidence type="ECO:0000256" key="1">
    <source>
        <dbReference type="ARBA" id="ARBA00001971"/>
    </source>
</evidence>
<evidence type="ECO:0000256" key="7">
    <source>
        <dbReference type="ARBA" id="ARBA00023002"/>
    </source>
</evidence>
<feature type="binding site" description="axial binding residue" evidence="13">
    <location>
        <position position="447"/>
    </location>
    <ligand>
        <name>heme</name>
        <dbReference type="ChEBI" id="CHEBI:30413"/>
    </ligand>
    <ligandPart>
        <name>Fe</name>
        <dbReference type="ChEBI" id="CHEBI:18248"/>
    </ligandPart>
</feature>
<dbReference type="EC" id="1.14.14.81" evidence="12"/>
<name>A0AAE1MXA7_9FABA</name>
<dbReference type="GO" id="GO:0005506">
    <property type="term" value="F:iron ion binding"/>
    <property type="evidence" value="ECO:0007669"/>
    <property type="project" value="InterPro"/>
</dbReference>
<comment type="similarity">
    <text evidence="3 14">Belongs to the cytochrome P450 family.</text>
</comment>
<evidence type="ECO:0000256" key="4">
    <source>
        <dbReference type="ARBA" id="ARBA00022617"/>
    </source>
</evidence>
<dbReference type="InterPro" id="IPR001128">
    <property type="entry name" value="Cyt_P450"/>
</dbReference>
<keyword evidence="8 13" id="KW-0408">Iron</keyword>
<evidence type="ECO:0000256" key="8">
    <source>
        <dbReference type="ARBA" id="ARBA00023004"/>
    </source>
</evidence>
<keyword evidence="6" id="KW-0521">NADP</keyword>
<evidence type="ECO:0000256" key="13">
    <source>
        <dbReference type="PIRSR" id="PIRSR602401-1"/>
    </source>
</evidence>
<dbReference type="Proteomes" id="UP001293593">
    <property type="component" value="Unassembled WGS sequence"/>
</dbReference>
<dbReference type="PRINTS" id="PR00385">
    <property type="entry name" value="P450"/>
</dbReference>
<dbReference type="InterPro" id="IPR002401">
    <property type="entry name" value="Cyt_P450_E_grp-I"/>
</dbReference>
<comment type="pathway">
    <text evidence="2">Pigment biosynthesis; anthocyanin biosynthesis.</text>
</comment>
<evidence type="ECO:0000256" key="10">
    <source>
        <dbReference type="ARBA" id="ARBA00050521"/>
    </source>
</evidence>
<keyword evidence="9 14" id="KW-0503">Monooxygenase</keyword>
<keyword evidence="4 13" id="KW-0349">Heme</keyword>
<comment type="catalytic activity">
    <reaction evidence="10">
        <text>a 3',5'-unsubstituted flavanone + 2 reduced [NADPH--hemoprotein reductase] + 2 O2 = a 3',5'-dihydroxyflavanone + 2 oxidized [NADPH--hemoprotein reductase] + 2 H2O + 2 H(+)</text>
        <dbReference type="Rhea" id="RHEA:55448"/>
        <dbReference type="Rhea" id="RHEA-COMP:11964"/>
        <dbReference type="Rhea" id="RHEA-COMP:11965"/>
        <dbReference type="ChEBI" id="CHEBI:15377"/>
        <dbReference type="ChEBI" id="CHEBI:15378"/>
        <dbReference type="ChEBI" id="CHEBI:15379"/>
        <dbReference type="ChEBI" id="CHEBI:48025"/>
        <dbReference type="ChEBI" id="CHEBI:57618"/>
        <dbReference type="ChEBI" id="CHEBI:58210"/>
        <dbReference type="ChEBI" id="CHEBI:138897"/>
        <dbReference type="EC" id="1.14.14.81"/>
    </reaction>
</comment>
<dbReference type="Gene3D" id="1.10.630.10">
    <property type="entry name" value="Cytochrome P450"/>
    <property type="match status" value="1"/>
</dbReference>
<evidence type="ECO:0000256" key="9">
    <source>
        <dbReference type="ARBA" id="ARBA00023033"/>
    </source>
</evidence>
<comment type="cofactor">
    <cofactor evidence="1 13">
        <name>heme</name>
        <dbReference type="ChEBI" id="CHEBI:30413"/>
    </cofactor>
</comment>
<dbReference type="PROSITE" id="PS00086">
    <property type="entry name" value="CYTOCHROME_P450"/>
    <property type="match status" value="1"/>
</dbReference>
<evidence type="ECO:0000256" key="3">
    <source>
        <dbReference type="ARBA" id="ARBA00010617"/>
    </source>
</evidence>
<dbReference type="InterPro" id="IPR017972">
    <property type="entry name" value="Cyt_P450_CS"/>
</dbReference>
<dbReference type="GO" id="GO:0033772">
    <property type="term" value="F:flavonoid 3',5'-hydroxylase activity"/>
    <property type="evidence" value="ECO:0007669"/>
    <property type="project" value="UniProtKB-EC"/>
</dbReference>
<gene>
    <name evidence="15" type="ORF">QN277_016644</name>
</gene>
<evidence type="ECO:0000256" key="6">
    <source>
        <dbReference type="ARBA" id="ARBA00022857"/>
    </source>
</evidence>
<evidence type="ECO:0000313" key="16">
    <source>
        <dbReference type="Proteomes" id="UP001293593"/>
    </source>
</evidence>
<organism evidence="15 16">
    <name type="scientific">Acacia crassicarpa</name>
    <name type="common">northern wattle</name>
    <dbReference type="NCBI Taxonomy" id="499986"/>
    <lineage>
        <taxon>Eukaryota</taxon>
        <taxon>Viridiplantae</taxon>
        <taxon>Streptophyta</taxon>
        <taxon>Embryophyta</taxon>
        <taxon>Tracheophyta</taxon>
        <taxon>Spermatophyta</taxon>
        <taxon>Magnoliopsida</taxon>
        <taxon>eudicotyledons</taxon>
        <taxon>Gunneridae</taxon>
        <taxon>Pentapetalae</taxon>
        <taxon>rosids</taxon>
        <taxon>fabids</taxon>
        <taxon>Fabales</taxon>
        <taxon>Fabaceae</taxon>
        <taxon>Caesalpinioideae</taxon>
        <taxon>mimosoid clade</taxon>
        <taxon>Acacieae</taxon>
        <taxon>Acacia</taxon>
    </lineage>
</organism>
<dbReference type="GO" id="GO:0020037">
    <property type="term" value="F:heme binding"/>
    <property type="evidence" value="ECO:0007669"/>
    <property type="project" value="InterPro"/>
</dbReference>
<dbReference type="PRINTS" id="PR00463">
    <property type="entry name" value="EP450I"/>
</dbReference>
<evidence type="ECO:0000313" key="15">
    <source>
        <dbReference type="EMBL" id="KAK4278861.1"/>
    </source>
</evidence>
<reference evidence="15" key="1">
    <citation type="submission" date="2023-10" db="EMBL/GenBank/DDBJ databases">
        <title>Chromosome-level genome of the transformable northern wattle, Acacia crassicarpa.</title>
        <authorList>
            <person name="Massaro I."/>
            <person name="Sinha N.R."/>
            <person name="Poethig S."/>
            <person name="Leichty A.R."/>
        </authorList>
    </citation>
    <scope>NUCLEOTIDE SEQUENCE</scope>
    <source>
        <strain evidence="15">Acra3RX</strain>
        <tissue evidence="15">Leaf</tissue>
    </source>
</reference>
<dbReference type="PANTHER" id="PTHR47944">
    <property type="entry name" value="CYTOCHROME P450 98A9"/>
    <property type="match status" value="1"/>
</dbReference>
<evidence type="ECO:0000256" key="14">
    <source>
        <dbReference type="RuleBase" id="RU000461"/>
    </source>
</evidence>
<dbReference type="PANTHER" id="PTHR47944:SF18">
    <property type="entry name" value="FLAVONOID 3'-MONOOXYGENASE"/>
    <property type="match status" value="1"/>
</dbReference>
<accession>A0AAE1MXA7</accession>